<feature type="repeat" description="TPR" evidence="2">
    <location>
        <begin position="279"/>
        <end position="312"/>
    </location>
</feature>
<dbReference type="Pfam" id="PF13469">
    <property type="entry name" value="Sulfotransfer_3"/>
    <property type="match status" value="1"/>
</dbReference>
<dbReference type="SUPFAM" id="SSF52540">
    <property type="entry name" value="P-loop containing nucleoside triphosphate hydrolases"/>
    <property type="match status" value="1"/>
</dbReference>
<name>A0AAC9F712_9ALTE</name>
<keyword evidence="1" id="KW-0808">Transferase</keyword>
<evidence type="ECO:0000256" key="2">
    <source>
        <dbReference type="PROSITE-ProRule" id="PRU00339"/>
    </source>
</evidence>
<dbReference type="InterPro" id="IPR026634">
    <property type="entry name" value="TPST-like"/>
</dbReference>
<dbReference type="PROSITE" id="PS50005">
    <property type="entry name" value="TPR"/>
    <property type="match status" value="2"/>
</dbReference>
<dbReference type="PANTHER" id="PTHR12788">
    <property type="entry name" value="PROTEIN-TYROSINE SULFOTRANSFERASE 2"/>
    <property type="match status" value="1"/>
</dbReference>
<dbReference type="Gene3D" id="1.25.40.10">
    <property type="entry name" value="Tetratricopeptide repeat domain"/>
    <property type="match status" value="2"/>
</dbReference>
<dbReference type="InterPro" id="IPR027417">
    <property type="entry name" value="P-loop_NTPase"/>
</dbReference>
<dbReference type="InterPro" id="IPR019734">
    <property type="entry name" value="TPR_rpt"/>
</dbReference>
<organism evidence="3 4">
    <name type="scientific">Alteromonas mediterranea</name>
    <dbReference type="NCBI Taxonomy" id="314275"/>
    <lineage>
        <taxon>Bacteria</taxon>
        <taxon>Pseudomonadati</taxon>
        <taxon>Pseudomonadota</taxon>
        <taxon>Gammaproteobacteria</taxon>
        <taxon>Alteromonadales</taxon>
        <taxon>Alteromonadaceae</taxon>
        <taxon>Alteromonas/Salinimonas group</taxon>
        <taxon>Alteromonas</taxon>
    </lineage>
</organism>
<reference evidence="3 4" key="1">
    <citation type="submission" date="2015-12" db="EMBL/GenBank/DDBJ databases">
        <title>Intraspecies pangenome expansion in the marine bacterium Alteromonas.</title>
        <authorList>
            <person name="Lopez-Perez M."/>
            <person name="Rodriguez-Valera F."/>
        </authorList>
    </citation>
    <scope>NUCLEOTIDE SEQUENCE [LARGE SCALE GENOMIC DNA]</scope>
    <source>
        <strain evidence="3 4">UM8</strain>
    </source>
</reference>
<dbReference type="SUPFAM" id="SSF48452">
    <property type="entry name" value="TPR-like"/>
    <property type="match status" value="1"/>
</dbReference>
<dbReference type="SMART" id="SM00028">
    <property type="entry name" value="TPR"/>
    <property type="match status" value="7"/>
</dbReference>
<protein>
    <recommendedName>
        <fullName evidence="5">Sulfotransferase</fullName>
    </recommendedName>
</protein>
<dbReference type="InterPro" id="IPR011990">
    <property type="entry name" value="TPR-like_helical_dom_sf"/>
</dbReference>
<dbReference type="GO" id="GO:0008476">
    <property type="term" value="F:protein-tyrosine sulfotransferase activity"/>
    <property type="evidence" value="ECO:0007669"/>
    <property type="project" value="InterPro"/>
</dbReference>
<feature type="repeat" description="TPR" evidence="2">
    <location>
        <begin position="245"/>
        <end position="278"/>
    </location>
</feature>
<proteinExistence type="predicted"/>
<evidence type="ECO:0000256" key="1">
    <source>
        <dbReference type="ARBA" id="ARBA00022679"/>
    </source>
</evidence>
<dbReference type="Pfam" id="PF13432">
    <property type="entry name" value="TPR_16"/>
    <property type="match status" value="1"/>
</dbReference>
<dbReference type="EMBL" id="CP013928">
    <property type="protein sequence ID" value="AMJ78503.1"/>
    <property type="molecule type" value="Genomic_DNA"/>
</dbReference>
<dbReference type="PANTHER" id="PTHR12788:SF10">
    <property type="entry name" value="PROTEIN-TYROSINE SULFOTRANSFERASE"/>
    <property type="match status" value="1"/>
</dbReference>
<sequence>MTPEDIQHEIRAIKQALQRAQFLLANERVDHLLSTSLSEQQRLEVHYLAAVTHRMAKQYDEAFRHIDVLLSLSPDYGRAYQELAYCHEAKGNGKEASSAFFKATHFNPALISSWKKLLSIYQRHNDVTAVQMATKQIAHLQSLPAPVLGAYDLMYEKQFAAAEQVCRQFLTKHKHHPEAMMLLAEIGMQLKVYSDAEFLLESCVELYPDNEKAALAYQNVLSKLGKFPEAVQVARQRLEHNPTSFSIKTSLAHALVGVGQLDEAITVYRDVLAENPDRPKVWVSLGHALKAKGDTPDAVSAYEKAIDYASDYGDAYWSLANTKTYKFSDALLAQMSEQLNSNAIKLEDKIHVCFALGKGLEDRGEASKAFNYYQQGNSLKRSTLQFDIARTEEALNAQQRAFSSEDFNKVEGCQAPDPIFIVGLPRAGSTLLEQILASHSKVDGTMELHDILGIASSLSHQKTPYPLNVNALDGETLEKLGARYIEQTRAYRQGAPLFIDKMPNNFIHIGLIKKILPNAKIIDARRNPMDCCFSGFKQLFGEGQEFSYSLSDIGRYYKAYEKLMDHWHAVLPGEILTVQHEEVLDDLEGQVKRILDFCGLDFEEVCLAFHQTKRVIKTPSSEQVRQPIYKTGMGQWKPFDNYLADLKQALGGNTSVTNN</sequence>
<accession>A0AAC9F712</accession>
<gene>
    <name evidence="3" type="ORF">AV942_09495</name>
</gene>
<dbReference type="Gene3D" id="3.40.50.300">
    <property type="entry name" value="P-loop containing nucleotide triphosphate hydrolases"/>
    <property type="match status" value="1"/>
</dbReference>
<evidence type="ECO:0000313" key="4">
    <source>
        <dbReference type="Proteomes" id="UP000061468"/>
    </source>
</evidence>
<dbReference type="RefSeq" id="WP_015067084.1">
    <property type="nucleotide sequence ID" value="NZ_CP013928.1"/>
</dbReference>
<keyword evidence="2" id="KW-0802">TPR repeat</keyword>
<evidence type="ECO:0008006" key="5">
    <source>
        <dbReference type="Google" id="ProtNLM"/>
    </source>
</evidence>
<dbReference type="AlphaFoldDB" id="A0AAC9F712"/>
<dbReference type="Proteomes" id="UP000061468">
    <property type="component" value="Chromosome"/>
</dbReference>
<dbReference type="Pfam" id="PF14559">
    <property type="entry name" value="TPR_19"/>
    <property type="match status" value="1"/>
</dbReference>
<evidence type="ECO:0000313" key="3">
    <source>
        <dbReference type="EMBL" id="AMJ78503.1"/>
    </source>
</evidence>